<evidence type="ECO:0000256" key="4">
    <source>
        <dbReference type="ARBA" id="ARBA00022475"/>
    </source>
</evidence>
<dbReference type="FunFam" id="1.20.1730.10:FF:000016">
    <property type="entry name" value="Sodium symporter family protein"/>
    <property type="match status" value="1"/>
</dbReference>
<dbReference type="PANTHER" id="PTHR48086">
    <property type="entry name" value="SODIUM/PROLINE SYMPORTER-RELATED"/>
    <property type="match status" value="1"/>
</dbReference>
<dbReference type="Gene3D" id="1.20.1730.10">
    <property type="entry name" value="Sodium/glucose cotransporter"/>
    <property type="match status" value="1"/>
</dbReference>
<keyword evidence="7 14" id="KW-1133">Transmembrane helix</keyword>
<sequence>MSTLTLGIVVILYMFVIAWLGYIGYKQTKNASDYLLGGRKVNPIIMALSYGATFISASAIVGFGGVAATFGMGIQWLCLLNMFMGVVVAFIFFGRRTRKLGEQHNARTFPQLLGMHYKSRSIQIFIATIIFIGMPLYAAVVMKGGAVFIEQMFHIDLHLALLIFTLIVAAYVITGGIKGVLYTDALQAVIMFGCMLFLLFWFYKVMDMGFIEANQKLTEIAPLVPDRFKELGHQGWTAMPVTGSPQWYTLVTSLILGVGIGCLAQPQLVVRFMMVESTKQLNRGVLIGCVFLIVTVGAIYHVGALSNLFFMKTEGVVASEAIKDMDKIIPLFIDRAMPEWFSAVFMLCILSASMSTLSAQFHTMGAAFGADAFPNLGRRKNTNSTMGVRIGVLCSILLSYIICYTLSAGIIARGTALFMGVCAVTFLPAYFCSLYWKKATKQGALASLWTGALASMFAMLFLHKAEASAVGLCKTMTGKDVLIDVYPWFAIDPILFALPLSVIAIVVVSLMTQEKTNKI</sequence>
<dbReference type="InterPro" id="IPR018212">
    <property type="entry name" value="Na/solute_symporter_CS"/>
</dbReference>
<feature type="transmembrane region" description="Helical" evidence="14">
    <location>
        <begin position="45"/>
        <end position="68"/>
    </location>
</feature>
<proteinExistence type="inferred from homology"/>
<feature type="transmembrane region" description="Helical" evidence="14">
    <location>
        <begin position="417"/>
        <end position="436"/>
    </location>
</feature>
<evidence type="ECO:0000256" key="3">
    <source>
        <dbReference type="ARBA" id="ARBA00022448"/>
    </source>
</evidence>
<keyword evidence="6" id="KW-0769">Symport</keyword>
<name>A0A0F5ISW1_9BACT</name>
<dbReference type="AlphaFoldDB" id="A0A0F5ISW1"/>
<evidence type="ECO:0000256" key="13">
    <source>
        <dbReference type="RuleBase" id="RU362091"/>
    </source>
</evidence>
<dbReference type="Pfam" id="PF00474">
    <property type="entry name" value="SSF"/>
    <property type="match status" value="1"/>
</dbReference>
<keyword evidence="8" id="KW-0915">Sodium</keyword>
<feature type="transmembrane region" description="Helical" evidence="14">
    <location>
        <begin position="340"/>
        <end position="359"/>
    </location>
</feature>
<keyword evidence="10 14" id="KW-0472">Membrane</keyword>
<protein>
    <submittedName>
        <fullName evidence="15">Solute:sodium symporter (SSS) family transporter</fullName>
    </submittedName>
</protein>
<evidence type="ECO:0000256" key="5">
    <source>
        <dbReference type="ARBA" id="ARBA00022692"/>
    </source>
</evidence>
<feature type="transmembrane region" description="Helical" evidence="14">
    <location>
        <begin position="124"/>
        <end position="149"/>
    </location>
</feature>
<keyword evidence="5 14" id="KW-0812">Transmembrane</keyword>
<comment type="caution">
    <text evidence="15">The sequence shown here is derived from an EMBL/GenBank/DDBJ whole genome shotgun (WGS) entry which is preliminary data.</text>
</comment>
<feature type="transmembrane region" description="Helical" evidence="14">
    <location>
        <begin position="485"/>
        <end position="511"/>
    </location>
</feature>
<dbReference type="PATRIC" id="fig|927665.4.peg.3970"/>
<accession>A0A0F5ISW1</accession>
<evidence type="ECO:0000256" key="8">
    <source>
        <dbReference type="ARBA" id="ARBA00023053"/>
    </source>
</evidence>
<organism evidence="15 16">
    <name type="scientific">Parabacteroides goldsteinii DSM 19448 = WAL 12034</name>
    <dbReference type="NCBI Taxonomy" id="927665"/>
    <lineage>
        <taxon>Bacteria</taxon>
        <taxon>Pseudomonadati</taxon>
        <taxon>Bacteroidota</taxon>
        <taxon>Bacteroidia</taxon>
        <taxon>Bacteroidales</taxon>
        <taxon>Tannerellaceae</taxon>
        <taxon>Parabacteroides</taxon>
    </lineage>
</organism>
<dbReference type="CDD" id="cd10322">
    <property type="entry name" value="SLC5sbd"/>
    <property type="match status" value="1"/>
</dbReference>
<evidence type="ECO:0000256" key="10">
    <source>
        <dbReference type="ARBA" id="ARBA00023136"/>
    </source>
</evidence>
<dbReference type="Proteomes" id="UP000033047">
    <property type="component" value="Unassembled WGS sequence"/>
</dbReference>
<keyword evidence="11" id="KW-0739">Sodium transport</keyword>
<comment type="subcellular location">
    <subcellularLocation>
        <location evidence="1">Cell membrane</location>
        <topology evidence="1">Multi-pass membrane protein</topology>
    </subcellularLocation>
</comment>
<dbReference type="InterPro" id="IPR038377">
    <property type="entry name" value="Na/Glc_symporter_sf"/>
</dbReference>
<dbReference type="HOGENOM" id="CLU_018808_15_2_10"/>
<gene>
    <name evidence="15" type="ORF">HMPREF1535_03864</name>
</gene>
<feature type="transmembrane region" description="Helical" evidence="14">
    <location>
        <begin position="443"/>
        <end position="465"/>
    </location>
</feature>
<dbReference type="GO" id="GO:0005298">
    <property type="term" value="F:proline:sodium symporter activity"/>
    <property type="evidence" value="ECO:0007669"/>
    <property type="project" value="TreeGrafter"/>
</dbReference>
<evidence type="ECO:0000313" key="15">
    <source>
        <dbReference type="EMBL" id="KKB48636.1"/>
    </source>
</evidence>
<reference evidence="15 16" key="1">
    <citation type="submission" date="2013-04" db="EMBL/GenBank/DDBJ databases">
        <title>The Genome Sequence of Parabacteroides goldsteinii DSM 19448.</title>
        <authorList>
            <consortium name="The Broad Institute Genomics Platform"/>
            <person name="Earl A."/>
            <person name="Ward D."/>
            <person name="Feldgarden M."/>
            <person name="Gevers D."/>
            <person name="Martens E."/>
            <person name="Sakamoto M."/>
            <person name="Benno Y."/>
            <person name="Song Y."/>
            <person name="Liu C."/>
            <person name="Lee J."/>
            <person name="Bolanos M."/>
            <person name="Vaisanen M.L."/>
            <person name="Finegold S.M."/>
            <person name="Walker B."/>
            <person name="Young S."/>
            <person name="Zeng Q."/>
            <person name="Gargeya S."/>
            <person name="Fitzgerald M."/>
            <person name="Haas B."/>
            <person name="Abouelleil A."/>
            <person name="Allen A.W."/>
            <person name="Alvarado L."/>
            <person name="Arachchi H.M."/>
            <person name="Berlin A.M."/>
            <person name="Chapman S.B."/>
            <person name="Gainer-Dewar J."/>
            <person name="Goldberg J."/>
            <person name="Griggs A."/>
            <person name="Gujja S."/>
            <person name="Hansen M."/>
            <person name="Howarth C."/>
            <person name="Imamovic A."/>
            <person name="Ireland A."/>
            <person name="Larimer J."/>
            <person name="McCowan C."/>
            <person name="Murphy C."/>
            <person name="Pearson M."/>
            <person name="Poon T.W."/>
            <person name="Priest M."/>
            <person name="Roberts A."/>
            <person name="Saif S."/>
            <person name="Shea T."/>
            <person name="Sisk P."/>
            <person name="Sykes S."/>
            <person name="Wortman J."/>
            <person name="Nusbaum C."/>
            <person name="Birren B."/>
        </authorList>
    </citation>
    <scope>NUCLEOTIDE SEQUENCE [LARGE SCALE GENOMIC DNA]</scope>
    <source>
        <strain evidence="15 16">DSM 19448</strain>
    </source>
</reference>
<evidence type="ECO:0000256" key="1">
    <source>
        <dbReference type="ARBA" id="ARBA00004651"/>
    </source>
</evidence>
<evidence type="ECO:0000256" key="11">
    <source>
        <dbReference type="ARBA" id="ARBA00023201"/>
    </source>
</evidence>
<dbReference type="PANTHER" id="PTHR48086:SF3">
    <property type="entry name" value="SODIUM_PROLINE SYMPORTER"/>
    <property type="match status" value="1"/>
</dbReference>
<dbReference type="GO" id="GO:0015824">
    <property type="term" value="P:proline transport"/>
    <property type="evidence" value="ECO:0007669"/>
    <property type="project" value="TreeGrafter"/>
</dbReference>
<feature type="transmembrane region" description="Helical" evidence="14">
    <location>
        <begin position="185"/>
        <end position="203"/>
    </location>
</feature>
<keyword evidence="9" id="KW-0406">Ion transport</keyword>
<dbReference type="RefSeq" id="WP_046147125.1">
    <property type="nucleotide sequence ID" value="NZ_KQ033913.1"/>
</dbReference>
<keyword evidence="3" id="KW-0813">Transport</keyword>
<dbReference type="InterPro" id="IPR001734">
    <property type="entry name" value="Na/solute_symporter"/>
</dbReference>
<dbReference type="GO" id="GO:0005886">
    <property type="term" value="C:plasma membrane"/>
    <property type="evidence" value="ECO:0007669"/>
    <property type="project" value="UniProtKB-SubCell"/>
</dbReference>
<evidence type="ECO:0000256" key="14">
    <source>
        <dbReference type="SAM" id="Phobius"/>
    </source>
</evidence>
<feature type="transmembrane region" description="Helical" evidence="14">
    <location>
        <begin position="285"/>
        <end position="303"/>
    </location>
</feature>
<dbReference type="GO" id="GO:0015193">
    <property type="term" value="F:L-proline transmembrane transporter activity"/>
    <property type="evidence" value="ECO:0007669"/>
    <property type="project" value="TreeGrafter"/>
</dbReference>
<feature type="transmembrane region" description="Helical" evidence="14">
    <location>
        <begin position="246"/>
        <end position="264"/>
    </location>
</feature>
<comment type="similarity">
    <text evidence="2 13">Belongs to the sodium:solute symporter (SSF) (TC 2.A.21) family.</text>
</comment>
<evidence type="ECO:0000256" key="6">
    <source>
        <dbReference type="ARBA" id="ARBA00022847"/>
    </source>
</evidence>
<evidence type="ECO:0000256" key="2">
    <source>
        <dbReference type="ARBA" id="ARBA00006434"/>
    </source>
</evidence>
<dbReference type="InterPro" id="IPR050277">
    <property type="entry name" value="Sodium:Solute_Symporter"/>
</dbReference>
<dbReference type="PROSITE" id="PS00457">
    <property type="entry name" value="NA_SOLUT_SYMP_2"/>
    <property type="match status" value="1"/>
</dbReference>
<dbReference type="EMBL" id="AQHV01000021">
    <property type="protein sequence ID" value="KKB48636.1"/>
    <property type="molecule type" value="Genomic_DNA"/>
</dbReference>
<evidence type="ECO:0000256" key="12">
    <source>
        <dbReference type="ARBA" id="ARBA00033708"/>
    </source>
</evidence>
<comment type="catalytic activity">
    <reaction evidence="12">
        <text>L-proline(in) + Na(+)(in) = L-proline(out) + Na(+)(out)</text>
        <dbReference type="Rhea" id="RHEA:28967"/>
        <dbReference type="ChEBI" id="CHEBI:29101"/>
        <dbReference type="ChEBI" id="CHEBI:60039"/>
    </reaction>
</comment>
<evidence type="ECO:0000313" key="16">
    <source>
        <dbReference type="Proteomes" id="UP000033047"/>
    </source>
</evidence>
<feature type="transmembrane region" description="Helical" evidence="14">
    <location>
        <begin position="388"/>
        <end position="411"/>
    </location>
</feature>
<evidence type="ECO:0000256" key="9">
    <source>
        <dbReference type="ARBA" id="ARBA00023065"/>
    </source>
</evidence>
<feature type="transmembrane region" description="Helical" evidence="14">
    <location>
        <begin position="6"/>
        <end position="25"/>
    </location>
</feature>
<evidence type="ECO:0000256" key="7">
    <source>
        <dbReference type="ARBA" id="ARBA00022989"/>
    </source>
</evidence>
<feature type="transmembrane region" description="Helical" evidence="14">
    <location>
        <begin position="74"/>
        <end position="93"/>
    </location>
</feature>
<dbReference type="STRING" id="927665.HMPREF1535_03864"/>
<dbReference type="PROSITE" id="PS50283">
    <property type="entry name" value="NA_SOLUT_SYMP_3"/>
    <property type="match status" value="1"/>
</dbReference>
<keyword evidence="4" id="KW-1003">Cell membrane</keyword>
<feature type="transmembrane region" description="Helical" evidence="14">
    <location>
        <begin position="155"/>
        <end position="173"/>
    </location>
</feature>